<dbReference type="Pfam" id="PF00153">
    <property type="entry name" value="Mito_carr"/>
    <property type="match status" value="3"/>
</dbReference>
<dbReference type="PANTHER" id="PTHR45624:SF12">
    <property type="entry name" value="MITOCHONDRIAL ORNITHINE TRANSPORTER 1"/>
    <property type="match status" value="1"/>
</dbReference>
<comment type="subcellular location">
    <subcellularLocation>
        <location evidence="1">Mitochondrion membrane</location>
        <topology evidence="1">Multi-pass membrane protein</topology>
    </subcellularLocation>
</comment>
<proteinExistence type="inferred from homology"/>
<dbReference type="InterPro" id="IPR002067">
    <property type="entry name" value="MCP"/>
</dbReference>
<dbReference type="Proteomes" id="UP001146120">
    <property type="component" value="Unassembled WGS sequence"/>
</dbReference>
<keyword evidence="12" id="KW-1185">Reference proteome</keyword>
<keyword evidence="7" id="KW-0496">Mitochondrion</keyword>
<evidence type="ECO:0000256" key="3">
    <source>
        <dbReference type="ARBA" id="ARBA00022448"/>
    </source>
</evidence>
<evidence type="ECO:0000256" key="8">
    <source>
        <dbReference type="ARBA" id="ARBA00023136"/>
    </source>
</evidence>
<evidence type="ECO:0000256" key="10">
    <source>
        <dbReference type="RuleBase" id="RU000488"/>
    </source>
</evidence>
<feature type="repeat" description="Solcar" evidence="9">
    <location>
        <begin position="209"/>
        <end position="297"/>
    </location>
</feature>
<keyword evidence="8 9" id="KW-0472">Membrane</keyword>
<evidence type="ECO:0000256" key="7">
    <source>
        <dbReference type="ARBA" id="ARBA00023128"/>
    </source>
</evidence>
<keyword evidence="5" id="KW-0677">Repeat</keyword>
<evidence type="ECO:0000256" key="4">
    <source>
        <dbReference type="ARBA" id="ARBA00022692"/>
    </source>
</evidence>
<protein>
    <recommendedName>
        <fullName evidence="13">Mitochondrial carrier protein</fullName>
    </recommendedName>
</protein>
<evidence type="ECO:0000256" key="2">
    <source>
        <dbReference type="ARBA" id="ARBA00006375"/>
    </source>
</evidence>
<evidence type="ECO:0008006" key="13">
    <source>
        <dbReference type="Google" id="ProtNLM"/>
    </source>
</evidence>
<keyword evidence="4 9" id="KW-0812">Transmembrane</keyword>
<dbReference type="PRINTS" id="PR00926">
    <property type="entry name" value="MITOCARRIER"/>
</dbReference>
<dbReference type="PROSITE" id="PS50920">
    <property type="entry name" value="SOLCAR"/>
    <property type="match status" value="3"/>
</dbReference>
<evidence type="ECO:0000256" key="1">
    <source>
        <dbReference type="ARBA" id="ARBA00004225"/>
    </source>
</evidence>
<evidence type="ECO:0000313" key="12">
    <source>
        <dbReference type="Proteomes" id="UP001146120"/>
    </source>
</evidence>
<feature type="repeat" description="Solcar" evidence="9">
    <location>
        <begin position="1"/>
        <end position="89"/>
    </location>
</feature>
<dbReference type="InterPro" id="IPR018108">
    <property type="entry name" value="MCP_transmembrane"/>
</dbReference>
<keyword evidence="3 10" id="KW-0813">Transport</keyword>
<dbReference type="EMBL" id="DAKRPA010000020">
    <property type="protein sequence ID" value="DBA03345.1"/>
    <property type="molecule type" value="Genomic_DNA"/>
</dbReference>
<evidence type="ECO:0000256" key="5">
    <source>
        <dbReference type="ARBA" id="ARBA00022737"/>
    </source>
</evidence>
<evidence type="ECO:0000256" key="6">
    <source>
        <dbReference type="ARBA" id="ARBA00022989"/>
    </source>
</evidence>
<comment type="similarity">
    <text evidence="2 10">Belongs to the mitochondrial carrier (TC 2.A.29) family.</text>
</comment>
<reference evidence="11" key="1">
    <citation type="submission" date="2022-11" db="EMBL/GenBank/DDBJ databases">
        <authorList>
            <person name="Morgan W.R."/>
            <person name="Tartar A."/>
        </authorList>
    </citation>
    <scope>NUCLEOTIDE SEQUENCE</scope>
    <source>
        <strain evidence="11">ARSEF 373</strain>
    </source>
</reference>
<keyword evidence="6" id="KW-1133">Transmembrane helix</keyword>
<dbReference type="GO" id="GO:0000064">
    <property type="term" value="F:L-ornithine transmembrane transporter activity"/>
    <property type="evidence" value="ECO:0007669"/>
    <property type="project" value="TreeGrafter"/>
</dbReference>
<evidence type="ECO:0000256" key="9">
    <source>
        <dbReference type="PROSITE-ProRule" id="PRU00282"/>
    </source>
</evidence>
<gene>
    <name evidence="11" type="ORF">N0F65_004622</name>
</gene>
<name>A0AAV2ZBM9_9STRA</name>
<comment type="caution">
    <text evidence="11">The sequence shown here is derived from an EMBL/GenBank/DDBJ whole genome shotgun (WGS) entry which is preliminary data.</text>
</comment>
<organism evidence="11 12">
    <name type="scientific">Lagenidium giganteum</name>
    <dbReference type="NCBI Taxonomy" id="4803"/>
    <lineage>
        <taxon>Eukaryota</taxon>
        <taxon>Sar</taxon>
        <taxon>Stramenopiles</taxon>
        <taxon>Oomycota</taxon>
        <taxon>Peronosporomycetes</taxon>
        <taxon>Pythiales</taxon>
        <taxon>Pythiaceae</taxon>
    </lineage>
</organism>
<dbReference type="Gene3D" id="1.50.40.10">
    <property type="entry name" value="Mitochondrial carrier domain"/>
    <property type="match status" value="2"/>
</dbReference>
<dbReference type="PANTHER" id="PTHR45624">
    <property type="entry name" value="MITOCHONDRIAL BASIC AMINO ACIDS TRANSPORTER-RELATED"/>
    <property type="match status" value="1"/>
</dbReference>
<sequence length="310" mass="33868">MLDLRETLSGVVGAFCCVYAGLPFEVVKVRLQTQQEGAKKSYTGVAHAFRRIAIEEGVTALWKGAVPALSSSIIENSVLFSVNGIARRSVLALHAGRKVHTDAEYEFSTLDEALMGSVSGVFSATAITPAEVIKCKLQFQRGRLGQGEYHGPFDCVRKVVRNEGLSGLFRGWSALLLRDVPFNFFFFGAYEAYTSAFAQVLNKPSKDDLNPLWILTAGGLAGATGWSIVFPADVLKSYMQTASMGEASKTLTLRAAARMAYAQGGLRGFYRGWSAAVLRSFPANGSLFLGVEMTHRFFRYWDGLKQERSA</sequence>
<dbReference type="AlphaFoldDB" id="A0AAV2ZBM9"/>
<accession>A0AAV2ZBM9</accession>
<dbReference type="InterPro" id="IPR023395">
    <property type="entry name" value="MCP_dom_sf"/>
</dbReference>
<dbReference type="GO" id="GO:0031966">
    <property type="term" value="C:mitochondrial membrane"/>
    <property type="evidence" value="ECO:0007669"/>
    <property type="project" value="UniProtKB-SubCell"/>
</dbReference>
<evidence type="ECO:0000313" key="11">
    <source>
        <dbReference type="EMBL" id="DBA03345.1"/>
    </source>
</evidence>
<dbReference type="InterPro" id="IPR050567">
    <property type="entry name" value="Mitochondrial_Carrier"/>
</dbReference>
<dbReference type="GO" id="GO:1990575">
    <property type="term" value="P:mitochondrial L-ornithine transmembrane transport"/>
    <property type="evidence" value="ECO:0007669"/>
    <property type="project" value="TreeGrafter"/>
</dbReference>
<dbReference type="SUPFAM" id="SSF103506">
    <property type="entry name" value="Mitochondrial carrier"/>
    <property type="match status" value="1"/>
</dbReference>
<feature type="repeat" description="Solcar" evidence="9">
    <location>
        <begin position="107"/>
        <end position="196"/>
    </location>
</feature>
<reference evidence="11" key="2">
    <citation type="journal article" date="2023" name="Microbiol Resour">
        <title>Decontamination and Annotation of the Draft Genome Sequence of the Oomycete Lagenidium giganteum ARSEF 373.</title>
        <authorList>
            <person name="Morgan W.R."/>
            <person name="Tartar A."/>
        </authorList>
    </citation>
    <scope>NUCLEOTIDE SEQUENCE</scope>
    <source>
        <strain evidence="11">ARSEF 373</strain>
    </source>
</reference>